<evidence type="ECO:0000313" key="3">
    <source>
        <dbReference type="Proteomes" id="UP000299102"/>
    </source>
</evidence>
<dbReference type="EMBL" id="BGZK01002138">
    <property type="protein sequence ID" value="GBP91061.1"/>
    <property type="molecule type" value="Genomic_DNA"/>
</dbReference>
<dbReference type="AlphaFoldDB" id="A0A4C1ZQ99"/>
<name>A0A4C1ZQ99_EUMVA</name>
<evidence type="ECO:0000256" key="1">
    <source>
        <dbReference type="SAM" id="MobiDB-lite"/>
    </source>
</evidence>
<reference evidence="2 3" key="1">
    <citation type="journal article" date="2019" name="Commun. Biol.">
        <title>The bagworm genome reveals a unique fibroin gene that provides high tensile strength.</title>
        <authorList>
            <person name="Kono N."/>
            <person name="Nakamura H."/>
            <person name="Ohtoshi R."/>
            <person name="Tomita M."/>
            <person name="Numata K."/>
            <person name="Arakawa K."/>
        </authorList>
    </citation>
    <scope>NUCLEOTIDE SEQUENCE [LARGE SCALE GENOMIC DNA]</scope>
</reference>
<dbReference type="Proteomes" id="UP000299102">
    <property type="component" value="Unassembled WGS sequence"/>
</dbReference>
<organism evidence="2 3">
    <name type="scientific">Eumeta variegata</name>
    <name type="common">Bagworm moth</name>
    <name type="synonym">Eumeta japonica</name>
    <dbReference type="NCBI Taxonomy" id="151549"/>
    <lineage>
        <taxon>Eukaryota</taxon>
        <taxon>Metazoa</taxon>
        <taxon>Ecdysozoa</taxon>
        <taxon>Arthropoda</taxon>
        <taxon>Hexapoda</taxon>
        <taxon>Insecta</taxon>
        <taxon>Pterygota</taxon>
        <taxon>Neoptera</taxon>
        <taxon>Endopterygota</taxon>
        <taxon>Lepidoptera</taxon>
        <taxon>Glossata</taxon>
        <taxon>Ditrysia</taxon>
        <taxon>Tineoidea</taxon>
        <taxon>Psychidae</taxon>
        <taxon>Oiketicinae</taxon>
        <taxon>Eumeta</taxon>
    </lineage>
</organism>
<proteinExistence type="predicted"/>
<gene>
    <name evidence="2" type="ORF">EVAR_62010_1</name>
</gene>
<sequence>MFTAAESYRGQLGFNTKMDRPVPSTHGMRTSAVEFRPLVLTHPPSKRSPYIRHPIPSQEAGDALATPLELRVSMSCGDHPFSDGSPARLPLECAIDTESRSDLYLARPTLDQQPSAVGGRIRAAVDLNVTGESTDDFSTLGTERASVACGRRPETGGGHSEQKKKKQNKLQCKRLSQELGTLTPTIDPARVGLSSRTGLDTSIYLALCLRSGYVREGDPIAEAATREVCLKWISTKVLTRLVSPARQRTFCQGMKSIYHVTHHPRSKGLSL</sequence>
<protein>
    <submittedName>
        <fullName evidence="2">Uncharacterized protein</fullName>
    </submittedName>
</protein>
<feature type="region of interest" description="Disordered" evidence="1">
    <location>
        <begin position="148"/>
        <end position="169"/>
    </location>
</feature>
<keyword evidence="3" id="KW-1185">Reference proteome</keyword>
<evidence type="ECO:0000313" key="2">
    <source>
        <dbReference type="EMBL" id="GBP91061.1"/>
    </source>
</evidence>
<accession>A0A4C1ZQ99</accession>
<comment type="caution">
    <text evidence="2">The sequence shown here is derived from an EMBL/GenBank/DDBJ whole genome shotgun (WGS) entry which is preliminary data.</text>
</comment>